<dbReference type="InterPro" id="IPR001193">
    <property type="entry name" value="MBTPS2"/>
</dbReference>
<evidence type="ECO:0000256" key="5">
    <source>
        <dbReference type="ARBA" id="ARBA00014400"/>
    </source>
</evidence>
<name>A0A914MUY7_MELIC</name>
<reference evidence="14" key="1">
    <citation type="submission" date="2022-11" db="UniProtKB">
        <authorList>
            <consortium name="WormBaseParasite"/>
        </authorList>
    </citation>
    <scope>IDENTIFICATION</scope>
</reference>
<accession>A0A914MUY7</accession>
<dbReference type="GO" id="GO:0031293">
    <property type="term" value="P:membrane protein intracellular domain proteolysis"/>
    <property type="evidence" value="ECO:0007669"/>
    <property type="project" value="TreeGrafter"/>
</dbReference>
<dbReference type="GO" id="GO:0016020">
    <property type="term" value="C:membrane"/>
    <property type="evidence" value="ECO:0007669"/>
    <property type="project" value="InterPro"/>
</dbReference>
<evidence type="ECO:0000256" key="2">
    <source>
        <dbReference type="ARBA" id="ARBA00004127"/>
    </source>
</evidence>
<dbReference type="GO" id="GO:0004222">
    <property type="term" value="F:metalloendopeptidase activity"/>
    <property type="evidence" value="ECO:0007669"/>
    <property type="project" value="InterPro"/>
</dbReference>
<feature type="transmembrane region" description="Helical" evidence="11">
    <location>
        <begin position="79"/>
        <end position="102"/>
    </location>
</feature>
<evidence type="ECO:0000256" key="3">
    <source>
        <dbReference type="ARBA" id="ARBA00009989"/>
    </source>
</evidence>
<comment type="subcellular location">
    <subcellularLocation>
        <location evidence="2">Endomembrane system</location>
        <topology evidence="2">Multi-pass membrane protein</topology>
    </subcellularLocation>
</comment>
<dbReference type="Pfam" id="PF02163">
    <property type="entry name" value="Peptidase_M50"/>
    <property type="match status" value="1"/>
</dbReference>
<evidence type="ECO:0000256" key="4">
    <source>
        <dbReference type="ARBA" id="ARBA00012347"/>
    </source>
</evidence>
<keyword evidence="8 11" id="KW-0472">Membrane</keyword>
<dbReference type="InterPro" id="IPR036034">
    <property type="entry name" value="PDZ_sf"/>
</dbReference>
<evidence type="ECO:0000256" key="1">
    <source>
        <dbReference type="ARBA" id="ARBA00001350"/>
    </source>
</evidence>
<protein>
    <recommendedName>
        <fullName evidence="5">Membrane-bound transcription factor site-2 protease</fullName>
        <ecNumber evidence="4">3.4.24.85</ecNumber>
    </recommendedName>
    <alternativeName>
        <fullName evidence="9">Endopeptidase S2P</fullName>
    </alternativeName>
</protein>
<dbReference type="GO" id="GO:0005737">
    <property type="term" value="C:cytoplasm"/>
    <property type="evidence" value="ECO:0007669"/>
    <property type="project" value="TreeGrafter"/>
</dbReference>
<proteinExistence type="inferred from homology"/>
<dbReference type="PANTHER" id="PTHR13325:SF3">
    <property type="entry name" value="MEMBRANE-BOUND TRANSCRIPTION FACTOR SITE-2 PROTEASE"/>
    <property type="match status" value="1"/>
</dbReference>
<comment type="similarity">
    <text evidence="3">Belongs to the peptidase M50A family.</text>
</comment>
<feature type="transmembrane region" description="Helical" evidence="11">
    <location>
        <begin position="489"/>
        <end position="506"/>
    </location>
</feature>
<feature type="domain" description="Peptidase M50" evidence="12">
    <location>
        <begin position="170"/>
        <end position="584"/>
    </location>
</feature>
<feature type="transmembrane region" description="Helical" evidence="11">
    <location>
        <begin position="235"/>
        <end position="256"/>
    </location>
</feature>
<evidence type="ECO:0000256" key="8">
    <source>
        <dbReference type="ARBA" id="ARBA00023136"/>
    </source>
</evidence>
<dbReference type="PRINTS" id="PR01000">
    <property type="entry name" value="SREBPS2PTASE"/>
</dbReference>
<evidence type="ECO:0000313" key="13">
    <source>
        <dbReference type="Proteomes" id="UP000887563"/>
    </source>
</evidence>
<evidence type="ECO:0000256" key="7">
    <source>
        <dbReference type="ARBA" id="ARBA00022989"/>
    </source>
</evidence>
<dbReference type="InterPro" id="IPR008915">
    <property type="entry name" value="Peptidase_M50"/>
</dbReference>
<dbReference type="WBParaSite" id="Minc3s02484g30270">
    <property type="protein sequence ID" value="Minc3s02484g30270"/>
    <property type="gene ID" value="Minc3s02484g30270"/>
</dbReference>
<feature type="transmembrane region" description="Helical" evidence="11">
    <location>
        <begin position="193"/>
        <end position="211"/>
    </location>
</feature>
<comment type="catalytic activity">
    <reaction evidence="1">
        <text>Cleaves several transcription factors that are type-2 transmembrane proteins within membrane-spanning domains. Known substrates include sterol regulatory element-binding protein (SREBP) -1, SREBP-2 and forms of the transcriptional activator ATF6. SREBP-2 is cleaved at the site 477-DRSRILL-|-CVLTFLCLSFNPLTSLLQWGGA-505. The residues Asn-Pro, 11 residues distal to the site of cleavage in the membrane-spanning domain, are important for cleavage by S2P endopeptidase. Replacement of either of these residues does not prevent cleavage, but there is no cleavage if both of these residues are replaced.</text>
        <dbReference type="EC" id="3.4.24.85"/>
    </reaction>
</comment>
<feature type="transmembrane region" description="Helical" evidence="11">
    <location>
        <begin position="6"/>
        <end position="23"/>
    </location>
</feature>
<evidence type="ECO:0000259" key="12">
    <source>
        <dbReference type="Pfam" id="PF02163"/>
    </source>
</evidence>
<evidence type="ECO:0000313" key="14">
    <source>
        <dbReference type="WBParaSite" id="Minc3s02484g30270"/>
    </source>
</evidence>
<keyword evidence="13" id="KW-1185">Reference proteome</keyword>
<dbReference type="GO" id="GO:0012505">
    <property type="term" value="C:endomembrane system"/>
    <property type="evidence" value="ECO:0007669"/>
    <property type="project" value="UniProtKB-SubCell"/>
</dbReference>
<feature type="transmembrane region" description="Helical" evidence="11">
    <location>
        <begin position="164"/>
        <end position="181"/>
    </location>
</feature>
<evidence type="ECO:0000256" key="10">
    <source>
        <dbReference type="ARBA" id="ARBA00045828"/>
    </source>
</evidence>
<dbReference type="SUPFAM" id="SSF50156">
    <property type="entry name" value="PDZ domain-like"/>
    <property type="match status" value="1"/>
</dbReference>
<dbReference type="AlphaFoldDB" id="A0A914MUY7"/>
<dbReference type="PANTHER" id="PTHR13325">
    <property type="entry name" value="PROTEASE M50 MEMBRANE-BOUND TRANSCRIPTION FACTOR SITE 2 PROTEASE"/>
    <property type="match status" value="1"/>
</dbReference>
<comment type="function">
    <text evidence="10">Zinc metalloprotease that mediates intramembrane proteolysis of proteins such as ATF6, ATF6B, SREBF1/SREBP1 and SREBF2/SREBP2. Catalyzes the second step in the proteolytic activation of the sterol regulatory element-binding proteins (SREBPs) SREBF1/SREBP1 and SREBF2/SREBP2: cleaves SREBPs within the first transmembrane segment, thereby releasing the N-terminal segment with a portion of the transmembrane segment attached. Mature N-terminal SREBP fragments shuttle to the nucleus and activate gene transcription. Also mediates the second step in the proteolytic activation of the cyclic AMP-dependent transcription factor ATF-6 (ATF6 and ATF6B). Involved in intramembrane proteolysis during bone formation. In astrocytes and osteoblasts, upon DNA damage and ER stress, mediates the second step of the regulated intramembrane proteolytic activation of the transcription factor CREB3L1, leading to the inhibition of cell-cycle progression.</text>
</comment>
<sequence>MFFTIIIFIILFWSTIYFLDLYFRHSKSSRYIKLLRHYGLSFAPFQFRLYFTQLEHYSSPYFVQEFVEKILSSPKRTKLIALWFTIGAFISLIFYVTTPIYLLHLLLSEFSSTFLSEKQNSTPKSETIQPSYSLRLLHAPIFLPLHEHINAGITPVLPGLNLPLSHMPIFVAVLIIASILHEAGHAIAAASSNVRVTGLGFFVFAIYPGAFTEVEPTELDRCSCAQKLRIYGAGVWHNIILAFFGFFLLLLIPVIFKPFYSNNAGVVVTGISPRSGLYGQTGLQLGHQILRVNQCKVRNSDDWFACLSGKISTNHSIGFLAQYRAVSRMTASEDKVARSEGEVQCCSEFNVTNTTHICFRYLSPIKKSTTQPPTVQKPIFPEFPDFEAEFGVQKRQKRATDLKTRLISLNEATTRQPNIILKDDLLSSIDYSHACLPAMQVTEHAQCQISSRSSKPFSILPYGYVCVVPALYNDTILLRFQVKDQRKPVLFIGYLSEVFFSFFKYFKKFISLASIFGWHFGFNASFCYLITFSLAMGVLNAVPCYGLDGQFISNTVVNYFFQNLSASLRKQIEKLITFCGTFILCSNILFGLVKSMAY</sequence>
<dbReference type="EC" id="3.4.24.85" evidence="4"/>
<evidence type="ECO:0000256" key="11">
    <source>
        <dbReference type="SAM" id="Phobius"/>
    </source>
</evidence>
<feature type="transmembrane region" description="Helical" evidence="11">
    <location>
        <begin position="518"/>
        <end position="542"/>
    </location>
</feature>
<feature type="transmembrane region" description="Helical" evidence="11">
    <location>
        <begin position="575"/>
        <end position="593"/>
    </location>
</feature>
<evidence type="ECO:0000256" key="6">
    <source>
        <dbReference type="ARBA" id="ARBA00022692"/>
    </source>
</evidence>
<keyword evidence="7 11" id="KW-1133">Transmembrane helix</keyword>
<dbReference type="Proteomes" id="UP000887563">
    <property type="component" value="Unplaced"/>
</dbReference>
<evidence type="ECO:0000256" key="9">
    <source>
        <dbReference type="ARBA" id="ARBA00032658"/>
    </source>
</evidence>
<organism evidence="13 14">
    <name type="scientific">Meloidogyne incognita</name>
    <name type="common">Southern root-knot nematode worm</name>
    <name type="synonym">Oxyuris incognita</name>
    <dbReference type="NCBI Taxonomy" id="6306"/>
    <lineage>
        <taxon>Eukaryota</taxon>
        <taxon>Metazoa</taxon>
        <taxon>Ecdysozoa</taxon>
        <taxon>Nematoda</taxon>
        <taxon>Chromadorea</taxon>
        <taxon>Rhabditida</taxon>
        <taxon>Tylenchina</taxon>
        <taxon>Tylenchomorpha</taxon>
        <taxon>Tylenchoidea</taxon>
        <taxon>Meloidogynidae</taxon>
        <taxon>Meloidogyninae</taxon>
        <taxon>Meloidogyne</taxon>
        <taxon>Meloidogyne incognita group</taxon>
    </lineage>
</organism>
<keyword evidence="6 11" id="KW-0812">Transmembrane</keyword>
<dbReference type="GO" id="GO:1905897">
    <property type="term" value="P:regulation of response to endoplasmic reticulum stress"/>
    <property type="evidence" value="ECO:0007669"/>
    <property type="project" value="TreeGrafter"/>
</dbReference>